<accession>A0A9D2MK47</accession>
<comment type="similarity">
    <text evidence="1 2">Belongs to the UPF0178 family.</text>
</comment>
<reference evidence="3" key="1">
    <citation type="journal article" date="2021" name="PeerJ">
        <title>Extensive microbial diversity within the chicken gut microbiome revealed by metagenomics and culture.</title>
        <authorList>
            <person name="Gilroy R."/>
            <person name="Ravi A."/>
            <person name="Getino M."/>
            <person name="Pursley I."/>
            <person name="Horton D.L."/>
            <person name="Alikhan N.F."/>
            <person name="Baker D."/>
            <person name="Gharbi K."/>
            <person name="Hall N."/>
            <person name="Watson M."/>
            <person name="Adriaenssens E.M."/>
            <person name="Foster-Nyarko E."/>
            <person name="Jarju S."/>
            <person name="Secka A."/>
            <person name="Antonio M."/>
            <person name="Oren A."/>
            <person name="Chaudhuri R.R."/>
            <person name="La Ragione R."/>
            <person name="Hildebrand F."/>
            <person name="Pallen M.J."/>
        </authorList>
    </citation>
    <scope>NUCLEOTIDE SEQUENCE</scope>
    <source>
        <strain evidence="3">CHK188-16595</strain>
    </source>
</reference>
<dbReference type="InterPro" id="IPR003791">
    <property type="entry name" value="UPF0178"/>
</dbReference>
<dbReference type="EMBL" id="DWXN01000012">
    <property type="protein sequence ID" value="HJB75578.1"/>
    <property type="molecule type" value="Genomic_DNA"/>
</dbReference>
<sequence length="146" mass="15772">MKILIDGDGCPVTGIAVKTARTFGINAVIYCDTSHDMHAFEAEVVTVSKGADSADFALVNDARRGDIVITQDYGLAAMALAKNAIPITQNGMIINEWNIDSLLMSRHAAKAARRAGKRLKGPAKRTKEQNRDFEKALLSVIKSNLS</sequence>
<dbReference type="HAMAP" id="MF_00489">
    <property type="entry name" value="UPF0178"/>
    <property type="match status" value="1"/>
</dbReference>
<evidence type="ECO:0000313" key="3">
    <source>
        <dbReference type="EMBL" id="HJB75578.1"/>
    </source>
</evidence>
<evidence type="ECO:0000313" key="4">
    <source>
        <dbReference type="Proteomes" id="UP000823877"/>
    </source>
</evidence>
<reference evidence="3" key="2">
    <citation type="submission" date="2021-04" db="EMBL/GenBank/DDBJ databases">
        <authorList>
            <person name="Gilroy R."/>
        </authorList>
    </citation>
    <scope>NUCLEOTIDE SEQUENCE</scope>
    <source>
        <strain evidence="3">CHK188-16595</strain>
    </source>
</reference>
<dbReference type="PANTHER" id="PTHR35146">
    <property type="entry name" value="UPF0178 PROTEIN YAII"/>
    <property type="match status" value="1"/>
</dbReference>
<proteinExistence type="inferred from homology"/>
<gene>
    <name evidence="3" type="ORF">IAA37_07930</name>
</gene>
<evidence type="ECO:0000256" key="1">
    <source>
        <dbReference type="ARBA" id="ARBA00008522"/>
    </source>
</evidence>
<organism evidence="3 4">
    <name type="scientific">Candidatus Eubacterium faecale</name>
    <dbReference type="NCBI Taxonomy" id="2838568"/>
    <lineage>
        <taxon>Bacteria</taxon>
        <taxon>Bacillati</taxon>
        <taxon>Bacillota</taxon>
        <taxon>Clostridia</taxon>
        <taxon>Eubacteriales</taxon>
        <taxon>Eubacteriaceae</taxon>
        <taxon>Eubacterium</taxon>
    </lineage>
</organism>
<dbReference type="AlphaFoldDB" id="A0A9D2MK47"/>
<comment type="caution">
    <text evidence="3">The sequence shown here is derived from an EMBL/GenBank/DDBJ whole genome shotgun (WGS) entry which is preliminary data.</text>
</comment>
<evidence type="ECO:0000256" key="2">
    <source>
        <dbReference type="HAMAP-Rule" id="MF_00489"/>
    </source>
</evidence>
<dbReference type="PANTHER" id="PTHR35146:SF1">
    <property type="entry name" value="UPF0178 PROTEIN YAII"/>
    <property type="match status" value="1"/>
</dbReference>
<dbReference type="Pfam" id="PF02639">
    <property type="entry name" value="DUF188"/>
    <property type="match status" value="1"/>
</dbReference>
<dbReference type="Proteomes" id="UP000823877">
    <property type="component" value="Unassembled WGS sequence"/>
</dbReference>
<protein>
    <recommendedName>
        <fullName evidence="2">UPF0178 protein IAA37_07930</fullName>
    </recommendedName>
</protein>
<name>A0A9D2MK47_9FIRM</name>